<evidence type="ECO:0000256" key="1">
    <source>
        <dbReference type="SAM" id="Coils"/>
    </source>
</evidence>
<dbReference type="PANTHER" id="PTHR31935">
    <property type="entry name" value="COILED-COIL DOMAIN-CONTAINING PROTEIN 13"/>
    <property type="match status" value="1"/>
</dbReference>
<evidence type="ECO:0000256" key="2">
    <source>
        <dbReference type="SAM" id="MobiDB-lite"/>
    </source>
</evidence>
<name>A0A225W0N0_9STRA</name>
<reference evidence="4" key="1">
    <citation type="submission" date="2017-03" db="EMBL/GenBank/DDBJ databases">
        <title>Phytopthora megakarya and P. palmivora, two closely related causual agents of cacao black pod achieved similar genome size and gene model numbers by different mechanisms.</title>
        <authorList>
            <person name="Ali S."/>
            <person name="Shao J."/>
            <person name="Larry D.J."/>
            <person name="Kronmiller B."/>
            <person name="Shen D."/>
            <person name="Strem M.D."/>
            <person name="Melnick R.L."/>
            <person name="Guiltinan M.J."/>
            <person name="Tyler B.M."/>
            <person name="Meinhardt L.W."/>
            <person name="Bailey B.A."/>
        </authorList>
    </citation>
    <scope>NUCLEOTIDE SEQUENCE [LARGE SCALE GENOMIC DNA]</scope>
    <source>
        <strain evidence="4">zdho120</strain>
    </source>
</reference>
<feature type="coiled-coil region" evidence="1">
    <location>
        <begin position="199"/>
        <end position="256"/>
    </location>
</feature>
<comment type="caution">
    <text evidence="3">The sequence shown here is derived from an EMBL/GenBank/DDBJ whole genome shotgun (WGS) entry which is preliminary data.</text>
</comment>
<dbReference type="PANTHER" id="PTHR31935:SF1">
    <property type="entry name" value="COILED-COIL DOMAIN-CONTAINING PROTEIN 13"/>
    <property type="match status" value="1"/>
</dbReference>
<dbReference type="EMBL" id="NBNE01002212">
    <property type="protein sequence ID" value="OWZ11145.1"/>
    <property type="molecule type" value="Genomic_DNA"/>
</dbReference>
<keyword evidence="4" id="KW-1185">Reference proteome</keyword>
<gene>
    <name evidence="3" type="ORF">PHMEG_00015878</name>
</gene>
<evidence type="ECO:0000313" key="3">
    <source>
        <dbReference type="EMBL" id="OWZ11145.1"/>
    </source>
</evidence>
<organism evidence="3 4">
    <name type="scientific">Phytophthora megakarya</name>
    <dbReference type="NCBI Taxonomy" id="4795"/>
    <lineage>
        <taxon>Eukaryota</taxon>
        <taxon>Sar</taxon>
        <taxon>Stramenopiles</taxon>
        <taxon>Oomycota</taxon>
        <taxon>Peronosporomycetes</taxon>
        <taxon>Peronosporales</taxon>
        <taxon>Peronosporaceae</taxon>
        <taxon>Phytophthora</taxon>
    </lineage>
</organism>
<dbReference type="OrthoDB" id="10258312at2759"/>
<sequence length="500" mass="56990">MEVGNTHVHVSPAGKNMIDITMRRQGRSLQQAPLVVPQFNAEDNSSSSDDDELTIKSVNKLSKKRFISGGSNNNEEDDHDECVSDGSYLSQNQRQKNFQGNMQWDHVQELQGLTNANAMLTSEARDLRQQVKTLQIQLEAQAPVPGLDIDALQDILLEKDNIEHDVRDVRIVHQAKTLRALKRSVQREKQLAVDAIKRCTAFEAVKKQLEKEIDTLKLKLQRFRIRADNGALKRLYEELKSKNTALHLELKKTQRALMREVGGDIPLEEIVGNTDNTVIGSNRRGRAQRIIMLKAKVKKLQAQLATTRPETEAHHSGTTTKVLDVDQRAQLELSGHHMHRQRLLDQLASQRDDLQEHVHRLTRKYDALKARVEILDREKQETHNKFQVLVDKSRTDDALVDALQRQLETWKTKLREVRRARTADGTMSASQEERAEMERLRKVVAEHKSRGGDRTTTPTGSPRAVMPQPSEISQYRAMAVRDTLIVLILFSYLLTCGVHI</sequence>
<evidence type="ECO:0000313" key="4">
    <source>
        <dbReference type="Proteomes" id="UP000198211"/>
    </source>
</evidence>
<keyword evidence="1" id="KW-0175">Coiled coil</keyword>
<feature type="region of interest" description="Disordered" evidence="2">
    <location>
        <begin position="65"/>
        <end position="87"/>
    </location>
</feature>
<dbReference type="InterPro" id="IPR038929">
    <property type="entry name" value="CCDC13"/>
</dbReference>
<accession>A0A225W0N0</accession>
<dbReference type="Proteomes" id="UP000198211">
    <property type="component" value="Unassembled WGS sequence"/>
</dbReference>
<dbReference type="AlphaFoldDB" id="A0A225W0N0"/>
<feature type="region of interest" description="Disordered" evidence="2">
    <location>
        <begin position="445"/>
        <end position="468"/>
    </location>
</feature>
<feature type="coiled-coil region" evidence="1">
    <location>
        <begin position="110"/>
        <end position="137"/>
    </location>
</feature>
<proteinExistence type="predicted"/>
<protein>
    <submittedName>
        <fullName evidence="3">Uncharacterized protein</fullName>
    </submittedName>
</protein>